<comment type="catalytic activity">
    <reaction evidence="12 14">
        <text>hydrolysis of (1-&gt;4)-alpha-D-glucosidic linkage in 4-alpha-D-[(1-&gt;4)-alpha-D-glucanosyl]n trehalose to yield trehalose and (1-&gt;4)-alpha-D-glucan.</text>
        <dbReference type="EC" id="3.2.1.141"/>
    </reaction>
</comment>
<dbReference type="Pfam" id="PF11941">
    <property type="entry name" value="DUF3459"/>
    <property type="match status" value="1"/>
</dbReference>
<dbReference type="InterPro" id="IPR014756">
    <property type="entry name" value="Ig_E-set"/>
</dbReference>
<comment type="pathway">
    <text evidence="2 14">Glycan biosynthesis; trehalose biosynthesis.</text>
</comment>
<keyword evidence="8" id="KW-0119">Carbohydrate metabolism</keyword>
<keyword evidence="7 14" id="KW-0378">Hydrolase</keyword>
<evidence type="ECO:0000256" key="8">
    <source>
        <dbReference type="ARBA" id="ARBA00023277"/>
    </source>
</evidence>
<dbReference type="CDD" id="cd11325">
    <property type="entry name" value="AmyAc_GTHase"/>
    <property type="match status" value="1"/>
</dbReference>
<keyword evidence="6" id="KW-0963">Cytoplasm</keyword>
<dbReference type="Gene3D" id="1.10.10.760">
    <property type="entry name" value="E-set domains of sugar-utilizing enzymes"/>
    <property type="match status" value="1"/>
</dbReference>
<dbReference type="NCBIfam" id="TIGR02402">
    <property type="entry name" value="trehalose_TreZ"/>
    <property type="match status" value="1"/>
</dbReference>
<protein>
    <recommendedName>
        <fullName evidence="5 13">Malto-oligosyltrehalose trehalohydrolase</fullName>
        <shortName evidence="14">MTHase</shortName>
        <ecNumber evidence="4 13">3.2.1.141</ecNumber>
    </recommendedName>
    <alternativeName>
        <fullName evidence="11 14">4-alpha-D-((1-&gt;4)-alpha-D-glucano)trehalose trehalohydrolase</fullName>
    </alternativeName>
    <alternativeName>
        <fullName evidence="10 14">Maltooligosyl trehalose trehalohydrolase</fullName>
    </alternativeName>
</protein>
<comment type="subcellular location">
    <subcellularLocation>
        <location evidence="1">Cytoplasm</location>
    </subcellularLocation>
</comment>
<sequence>MNPTIAARSRFDVWAPKAQSVTLVANGTNYPMVSREGSWWEAPEAPASGEVDYGYLIDGADQPVPDPRSRRQPEGVHKLSRTFDAGAYSWGDSSWASPGLDGNVIYEMHIGTFTPEGTLDAAIGKLDYLAGLGVQYVELLPVNAFNGTHNWGYDGVLWYAVQETYGGPEAYQRFVDAAHQRGLGVIQDVVYNHLGPSGNYLGLFAPYLTEGKSNTWGDSLNLDGPLSDEVRRYVVENLLMWFRDYHVDGLRLDAVHALHDERAIHILEEFAVETDRCAAELGKPLFLVAESDLNNARLIAPRSVGGYGLAGQWSDDFHHAAHVNVTGETVGYYEDFDSIGALAKVYTEGFYHNGTWSSFRERSHGRPIDPARHSLHQLVVCTQNHDQIGNRAAGDRISASLNTAQLAQAAVLNIAGPFTPMLFMGEEYGALTPWPFFTSHPEPELGKATAEGRLREFEKMGWDPDTVPNPQDPETFVSAKLNWTEQERPEQARLLNIYRELIALRRKNKDLHNPDFTSVKVSFDEDQRWLVLHRGGTAVVVNFADSERQIPVSAKKVLLSTEPGESMGDGTVSLPAHGTAIVKV</sequence>
<evidence type="ECO:0000256" key="12">
    <source>
        <dbReference type="ARBA" id="ARBA00034013"/>
    </source>
</evidence>
<dbReference type="InterPro" id="IPR017853">
    <property type="entry name" value="GH"/>
</dbReference>
<evidence type="ECO:0000259" key="15">
    <source>
        <dbReference type="SMART" id="SM00642"/>
    </source>
</evidence>
<evidence type="ECO:0000256" key="7">
    <source>
        <dbReference type="ARBA" id="ARBA00022801"/>
    </source>
</evidence>
<organism evidence="16 17">
    <name type="scientific">Arthrobacter parietis</name>
    <dbReference type="NCBI Taxonomy" id="271434"/>
    <lineage>
        <taxon>Bacteria</taxon>
        <taxon>Bacillati</taxon>
        <taxon>Actinomycetota</taxon>
        <taxon>Actinomycetes</taxon>
        <taxon>Micrococcales</taxon>
        <taxon>Micrococcaceae</taxon>
        <taxon>Arthrobacter</taxon>
    </lineage>
</organism>
<evidence type="ECO:0000256" key="11">
    <source>
        <dbReference type="ARBA" id="ARBA00033284"/>
    </source>
</evidence>
<keyword evidence="17" id="KW-1185">Reference proteome</keyword>
<comment type="similarity">
    <text evidence="3 14">Belongs to the glycosyl hydrolase 13 family.</text>
</comment>
<dbReference type="InterPro" id="IPR012768">
    <property type="entry name" value="Trehalose_TreZ"/>
</dbReference>
<dbReference type="SMART" id="SM00642">
    <property type="entry name" value="Aamy"/>
    <property type="match status" value="1"/>
</dbReference>
<accession>A0ABN3AN91</accession>
<reference evidence="16 17" key="1">
    <citation type="journal article" date="2019" name="Int. J. Syst. Evol. Microbiol.">
        <title>The Global Catalogue of Microorganisms (GCM) 10K type strain sequencing project: providing services to taxonomists for standard genome sequencing and annotation.</title>
        <authorList>
            <consortium name="The Broad Institute Genomics Platform"/>
            <consortium name="The Broad Institute Genome Sequencing Center for Infectious Disease"/>
            <person name="Wu L."/>
            <person name="Ma J."/>
        </authorList>
    </citation>
    <scope>NUCLEOTIDE SEQUENCE [LARGE SCALE GENOMIC DNA]</scope>
    <source>
        <strain evidence="16 17">JCM 14917</strain>
    </source>
</reference>
<dbReference type="RefSeq" id="WP_346027171.1">
    <property type="nucleotide sequence ID" value="NZ_BAAAON010000001.1"/>
</dbReference>
<dbReference type="PIRSF" id="PIRSF006337">
    <property type="entry name" value="Trehalose_TreZ"/>
    <property type="match status" value="1"/>
</dbReference>
<evidence type="ECO:0000256" key="1">
    <source>
        <dbReference type="ARBA" id="ARBA00004496"/>
    </source>
</evidence>
<dbReference type="SUPFAM" id="SSF51445">
    <property type="entry name" value="(Trans)glycosidases"/>
    <property type="match status" value="1"/>
</dbReference>
<evidence type="ECO:0000313" key="16">
    <source>
        <dbReference type="EMBL" id="GAA2172233.1"/>
    </source>
</evidence>
<feature type="domain" description="Glycosyl hydrolase family 13 catalytic" evidence="15">
    <location>
        <begin position="107"/>
        <end position="505"/>
    </location>
</feature>
<dbReference type="SUPFAM" id="SSF81296">
    <property type="entry name" value="E set domains"/>
    <property type="match status" value="1"/>
</dbReference>
<proteinExistence type="inferred from homology"/>
<name>A0ABN3AN91_9MICC</name>
<dbReference type="Gene3D" id="3.20.20.80">
    <property type="entry name" value="Glycosidases"/>
    <property type="match status" value="1"/>
</dbReference>
<dbReference type="InterPro" id="IPR044901">
    <property type="entry name" value="Trehalose_TreZ_E-set_sf"/>
</dbReference>
<evidence type="ECO:0000256" key="5">
    <source>
        <dbReference type="ARBA" id="ARBA00015938"/>
    </source>
</evidence>
<evidence type="ECO:0000256" key="6">
    <source>
        <dbReference type="ARBA" id="ARBA00022490"/>
    </source>
</evidence>
<dbReference type="CDD" id="cd02853">
    <property type="entry name" value="E_set_MTHase_like_N"/>
    <property type="match status" value="1"/>
</dbReference>
<dbReference type="Proteomes" id="UP001500974">
    <property type="component" value="Unassembled WGS sequence"/>
</dbReference>
<evidence type="ECO:0000256" key="9">
    <source>
        <dbReference type="ARBA" id="ARBA00023295"/>
    </source>
</evidence>
<gene>
    <name evidence="16" type="primary">treZ</name>
    <name evidence="16" type="ORF">GCM10009784_01870</name>
</gene>
<dbReference type="EMBL" id="BAAAON010000001">
    <property type="protein sequence ID" value="GAA2172233.1"/>
    <property type="molecule type" value="Genomic_DNA"/>
</dbReference>
<dbReference type="InterPro" id="IPR022567">
    <property type="entry name" value="DUF3459"/>
</dbReference>
<evidence type="ECO:0000256" key="3">
    <source>
        <dbReference type="ARBA" id="ARBA00008061"/>
    </source>
</evidence>
<dbReference type="InterPro" id="IPR006047">
    <property type="entry name" value="GH13_cat_dom"/>
</dbReference>
<comment type="caution">
    <text evidence="16">The sequence shown here is derived from an EMBL/GenBank/DDBJ whole genome shotgun (WGS) entry which is preliminary data.</text>
</comment>
<evidence type="ECO:0000313" key="17">
    <source>
        <dbReference type="Proteomes" id="UP001500974"/>
    </source>
</evidence>
<evidence type="ECO:0000256" key="14">
    <source>
        <dbReference type="PIRNR" id="PIRNR006337"/>
    </source>
</evidence>
<dbReference type="PANTHER" id="PTHR43651:SF11">
    <property type="entry name" value="MALTO-OLIGOSYLTREHALOSE TREHALOHYDROLASE"/>
    <property type="match status" value="1"/>
</dbReference>
<dbReference type="Gene3D" id="2.60.40.10">
    <property type="entry name" value="Immunoglobulins"/>
    <property type="match status" value="1"/>
</dbReference>
<dbReference type="Pfam" id="PF00128">
    <property type="entry name" value="Alpha-amylase"/>
    <property type="match status" value="1"/>
</dbReference>
<evidence type="ECO:0000256" key="4">
    <source>
        <dbReference type="ARBA" id="ARBA00012268"/>
    </source>
</evidence>
<dbReference type="InterPro" id="IPR013783">
    <property type="entry name" value="Ig-like_fold"/>
</dbReference>
<evidence type="ECO:0000256" key="2">
    <source>
        <dbReference type="ARBA" id="ARBA00005199"/>
    </source>
</evidence>
<dbReference type="PANTHER" id="PTHR43651">
    <property type="entry name" value="1,4-ALPHA-GLUCAN-BRANCHING ENZYME"/>
    <property type="match status" value="1"/>
</dbReference>
<keyword evidence="9 14" id="KW-0326">Glycosidase</keyword>
<evidence type="ECO:0000256" key="13">
    <source>
        <dbReference type="NCBIfam" id="TIGR02402"/>
    </source>
</evidence>
<dbReference type="EC" id="3.2.1.141" evidence="4 13"/>
<evidence type="ECO:0000256" key="10">
    <source>
        <dbReference type="ARBA" id="ARBA00032057"/>
    </source>
</evidence>